<dbReference type="GO" id="GO:0005524">
    <property type="term" value="F:ATP binding"/>
    <property type="evidence" value="ECO:0007669"/>
    <property type="project" value="UniProtKB-KW"/>
</dbReference>
<feature type="compositionally biased region" description="Polar residues" evidence="3">
    <location>
        <begin position="349"/>
        <end position="364"/>
    </location>
</feature>
<proteinExistence type="predicted"/>
<sequence length="373" mass="42045">MAEKASQSIEKGGENEKANSISICGMQFAYAGQHPLFYDFNLNISPGSRCLLVGANGSGKTTLLKIMAGKHMVGGKDVVRVINGSAFHDTQLVCSGDLAYLGGSWSKTVGSAGEIPLQGDFSAEHMIFGVEGTDPVRREKLIDLLDIDLQWRMHKVSDGQRRRVQICMGLLHPFKVLLLDEVTVDLDVVARMDLLEFFKEECDQLETVDLHNVARAQNKWSLLVLSERESWPPYMEYLESVRVTVYDSLDMRINMVRVAEGSSSCYNETLFFFFFFVQRGATIVYATHIFDGLETWATHLAYIQDGELRRAEKLTEVRELKTSANLLSVVESWLRYETKSEKKKPTNPPAQNQKTSPLGSSPFMSSRHMAYYR</sequence>
<feature type="domain" description="ABC transporter" evidence="4">
    <location>
        <begin position="21"/>
        <end position="330"/>
    </location>
</feature>
<accession>A0A8X8DBP8</accession>
<evidence type="ECO:0000313" key="5">
    <source>
        <dbReference type="EMBL" id="KAG6785782.1"/>
    </source>
</evidence>
<gene>
    <name evidence="5" type="ORF">POTOM_007366</name>
</gene>
<keyword evidence="1" id="KW-0547">Nucleotide-binding</keyword>
<protein>
    <recommendedName>
        <fullName evidence="4">ABC transporter domain-containing protein</fullName>
    </recommendedName>
</protein>
<reference evidence="5" key="1">
    <citation type="journal article" date="2020" name="bioRxiv">
        <title>Hybrid origin of Populus tomentosa Carr. identified through genome sequencing and phylogenomic analysis.</title>
        <authorList>
            <person name="An X."/>
            <person name="Gao K."/>
            <person name="Chen Z."/>
            <person name="Li J."/>
            <person name="Yang X."/>
            <person name="Yang X."/>
            <person name="Zhou J."/>
            <person name="Guo T."/>
            <person name="Zhao T."/>
            <person name="Huang S."/>
            <person name="Miao D."/>
            <person name="Khan W.U."/>
            <person name="Rao P."/>
            <person name="Ye M."/>
            <person name="Lei B."/>
            <person name="Liao W."/>
            <person name="Wang J."/>
            <person name="Ji L."/>
            <person name="Li Y."/>
            <person name="Guo B."/>
            <person name="Mustafa N.S."/>
            <person name="Li S."/>
            <person name="Yun Q."/>
            <person name="Keller S.R."/>
            <person name="Mao J."/>
            <person name="Zhang R."/>
            <person name="Strauss S.H."/>
        </authorList>
    </citation>
    <scope>NUCLEOTIDE SEQUENCE</scope>
    <source>
        <strain evidence="5">GM15</strain>
        <tissue evidence="5">Leaf</tissue>
    </source>
</reference>
<name>A0A8X8DBP8_POPTO</name>
<dbReference type="OrthoDB" id="6512918at2759"/>
<organism evidence="5 6">
    <name type="scientific">Populus tomentosa</name>
    <name type="common">Chinese white poplar</name>
    <dbReference type="NCBI Taxonomy" id="118781"/>
    <lineage>
        <taxon>Eukaryota</taxon>
        <taxon>Viridiplantae</taxon>
        <taxon>Streptophyta</taxon>
        <taxon>Embryophyta</taxon>
        <taxon>Tracheophyta</taxon>
        <taxon>Spermatophyta</taxon>
        <taxon>Magnoliopsida</taxon>
        <taxon>eudicotyledons</taxon>
        <taxon>Gunneridae</taxon>
        <taxon>Pentapetalae</taxon>
        <taxon>rosids</taxon>
        <taxon>fabids</taxon>
        <taxon>Malpighiales</taxon>
        <taxon>Salicaceae</taxon>
        <taxon>Saliceae</taxon>
        <taxon>Populus</taxon>
    </lineage>
</organism>
<feature type="region of interest" description="Disordered" evidence="3">
    <location>
        <begin position="340"/>
        <end position="373"/>
    </location>
</feature>
<evidence type="ECO:0000256" key="3">
    <source>
        <dbReference type="SAM" id="MobiDB-lite"/>
    </source>
</evidence>
<keyword evidence="6" id="KW-1185">Reference proteome</keyword>
<dbReference type="PANTHER" id="PTHR43158:SF2">
    <property type="entry name" value="SKFA PEPTIDE EXPORT ATP-BINDING PROTEIN SKFE"/>
    <property type="match status" value="1"/>
</dbReference>
<evidence type="ECO:0000259" key="4">
    <source>
        <dbReference type="PROSITE" id="PS50893"/>
    </source>
</evidence>
<dbReference type="AlphaFoldDB" id="A0A8X8DBP8"/>
<evidence type="ECO:0000313" key="6">
    <source>
        <dbReference type="Proteomes" id="UP000886885"/>
    </source>
</evidence>
<comment type="caution">
    <text evidence="5">The sequence shown here is derived from an EMBL/GenBank/DDBJ whole genome shotgun (WGS) entry which is preliminary data.</text>
</comment>
<dbReference type="PROSITE" id="PS50893">
    <property type="entry name" value="ABC_TRANSPORTER_2"/>
    <property type="match status" value="1"/>
</dbReference>
<dbReference type="PANTHER" id="PTHR43158">
    <property type="entry name" value="SKFA PEPTIDE EXPORT ATP-BINDING PROTEIN SKFE"/>
    <property type="match status" value="1"/>
</dbReference>
<dbReference type="Proteomes" id="UP000886885">
    <property type="component" value="Chromosome 2A"/>
</dbReference>
<evidence type="ECO:0000256" key="1">
    <source>
        <dbReference type="ARBA" id="ARBA00022741"/>
    </source>
</evidence>
<dbReference type="SMART" id="SM00382">
    <property type="entry name" value="AAA"/>
    <property type="match status" value="1"/>
</dbReference>
<dbReference type="InterPro" id="IPR003439">
    <property type="entry name" value="ABC_transporter-like_ATP-bd"/>
</dbReference>
<evidence type="ECO:0000256" key="2">
    <source>
        <dbReference type="ARBA" id="ARBA00022840"/>
    </source>
</evidence>
<dbReference type="EMBL" id="JAAWWB010000003">
    <property type="protein sequence ID" value="KAG6785782.1"/>
    <property type="molecule type" value="Genomic_DNA"/>
</dbReference>
<dbReference type="InterPro" id="IPR003593">
    <property type="entry name" value="AAA+_ATPase"/>
</dbReference>
<dbReference type="Pfam" id="PF00005">
    <property type="entry name" value="ABC_tran"/>
    <property type="match status" value="1"/>
</dbReference>
<dbReference type="GO" id="GO:0016887">
    <property type="term" value="F:ATP hydrolysis activity"/>
    <property type="evidence" value="ECO:0007669"/>
    <property type="project" value="InterPro"/>
</dbReference>
<keyword evidence="2" id="KW-0067">ATP-binding</keyword>